<feature type="transmembrane region" description="Helical" evidence="16">
    <location>
        <begin position="142"/>
        <end position="160"/>
    </location>
</feature>
<evidence type="ECO:0000256" key="13">
    <source>
        <dbReference type="ARBA" id="ARBA00041418"/>
    </source>
</evidence>
<evidence type="ECO:0000256" key="1">
    <source>
        <dbReference type="ARBA" id="ARBA00004141"/>
    </source>
</evidence>
<dbReference type="GO" id="GO:0015648">
    <property type="term" value="F:lipid-linked peptidoglycan transporter activity"/>
    <property type="evidence" value="ECO:0007669"/>
    <property type="project" value="TreeGrafter"/>
</dbReference>
<dbReference type="GO" id="GO:0009252">
    <property type="term" value="P:peptidoglycan biosynthetic process"/>
    <property type="evidence" value="ECO:0007669"/>
    <property type="project" value="UniProtKB-KW"/>
</dbReference>
<proteinExistence type="inferred from homology"/>
<keyword evidence="3" id="KW-0808">Transferase</keyword>
<dbReference type="GO" id="GO:0008955">
    <property type="term" value="F:peptidoglycan glycosyltransferase activity"/>
    <property type="evidence" value="ECO:0007669"/>
    <property type="project" value="UniProtKB-EC"/>
</dbReference>
<reference evidence="17 18" key="1">
    <citation type="journal article" date="2016" name="Nat. Commun.">
        <title>Thousands of microbial genomes shed light on interconnected biogeochemical processes in an aquifer system.</title>
        <authorList>
            <person name="Anantharaman K."/>
            <person name="Brown C.T."/>
            <person name="Hug L.A."/>
            <person name="Sharon I."/>
            <person name="Castelle C.J."/>
            <person name="Probst A.J."/>
            <person name="Thomas B.C."/>
            <person name="Singh A."/>
            <person name="Wilkins M.J."/>
            <person name="Karaoz U."/>
            <person name="Brodie E.L."/>
            <person name="Williams K.H."/>
            <person name="Hubbard S.S."/>
            <person name="Banfield J.F."/>
        </authorList>
    </citation>
    <scope>NUCLEOTIDE SEQUENCE [LARGE SCALE GENOMIC DNA]</scope>
</reference>
<comment type="similarity">
    <text evidence="11">Belongs to the SEDS family. FtsW subfamily.</text>
</comment>
<evidence type="ECO:0000256" key="5">
    <source>
        <dbReference type="ARBA" id="ARBA00022960"/>
    </source>
</evidence>
<dbReference type="PROSITE" id="PS00428">
    <property type="entry name" value="FTSW_RODA_SPOVE"/>
    <property type="match status" value="1"/>
</dbReference>
<evidence type="ECO:0000256" key="4">
    <source>
        <dbReference type="ARBA" id="ARBA00022692"/>
    </source>
</evidence>
<accession>A0A1F7WD81</accession>
<evidence type="ECO:0000256" key="3">
    <source>
        <dbReference type="ARBA" id="ARBA00022679"/>
    </source>
</evidence>
<evidence type="ECO:0000256" key="8">
    <source>
        <dbReference type="ARBA" id="ARBA00023136"/>
    </source>
</evidence>
<evidence type="ECO:0000256" key="9">
    <source>
        <dbReference type="ARBA" id="ARBA00032370"/>
    </source>
</evidence>
<evidence type="ECO:0000256" key="15">
    <source>
        <dbReference type="ARBA" id="ARBA00049902"/>
    </source>
</evidence>
<feature type="transmembrane region" description="Helical" evidence="16">
    <location>
        <begin position="273"/>
        <end position="294"/>
    </location>
</feature>
<evidence type="ECO:0000256" key="6">
    <source>
        <dbReference type="ARBA" id="ARBA00022984"/>
    </source>
</evidence>
<feature type="transmembrane region" description="Helical" evidence="16">
    <location>
        <begin position="77"/>
        <end position="95"/>
    </location>
</feature>
<sequence length="378" mass="41827">MADNRIDRKFLVFLGLFLLLGMVMLISASGPIAYQKFEDPYWYVRHQLFFGLLPGVVMFFLLSHIDYRALRRLVRPFFYFSIFLLLLVFIPGIGADWGTSHSWIDLAGFSFQPAELVKLSLLLFLADRFGDLDPDDLRDPQLGLVPFLVALGLVSVLIVLQPDLGSLIAIASLAGLTFMLAGAPWSHLFGLASSGALVLWILIKIKPYRANRLMSFLHPEFDPQGIGYHINQAYLAIGSGGLFGLGLGHSRQKYMYLPEVIGDSIFAVMAEELGFVVMAIIIVLLVLFLLRLTVLAKRAPDRFGRLLVGGIACWMFAQVILNVGSMIGLFPMTGLPLPFMSYGGTALMVMLATMGIVANVSRQIEDSSRSGTKRMVRV</sequence>
<evidence type="ECO:0000256" key="10">
    <source>
        <dbReference type="ARBA" id="ARBA00033270"/>
    </source>
</evidence>
<feature type="transmembrane region" description="Helical" evidence="16">
    <location>
        <begin position="306"/>
        <end position="327"/>
    </location>
</feature>
<protein>
    <recommendedName>
        <fullName evidence="12">Probable peptidoglycan glycosyltransferase FtsW</fullName>
        <ecNumber evidence="14">2.4.99.28</ecNumber>
    </recommendedName>
    <alternativeName>
        <fullName evidence="13">Cell division protein FtsW</fullName>
    </alternativeName>
    <alternativeName>
        <fullName evidence="10">Cell wall polymerase</fullName>
    </alternativeName>
    <alternativeName>
        <fullName evidence="9">Peptidoglycan polymerase</fullName>
    </alternativeName>
</protein>
<evidence type="ECO:0000256" key="11">
    <source>
        <dbReference type="ARBA" id="ARBA00038053"/>
    </source>
</evidence>
<dbReference type="EC" id="2.4.99.28" evidence="14"/>
<keyword evidence="7 16" id="KW-1133">Transmembrane helix</keyword>
<keyword evidence="4 16" id="KW-0812">Transmembrane</keyword>
<dbReference type="PANTHER" id="PTHR30474">
    <property type="entry name" value="CELL CYCLE PROTEIN"/>
    <property type="match status" value="1"/>
</dbReference>
<feature type="transmembrane region" description="Helical" evidence="16">
    <location>
        <begin position="44"/>
        <end position="65"/>
    </location>
</feature>
<organism evidence="17 18">
    <name type="scientific">Candidatus Uhrbacteria bacterium RIFOXYC2_FULL_47_19</name>
    <dbReference type="NCBI Taxonomy" id="1802424"/>
    <lineage>
        <taxon>Bacteria</taxon>
        <taxon>Candidatus Uhriibacteriota</taxon>
    </lineage>
</organism>
<evidence type="ECO:0000256" key="16">
    <source>
        <dbReference type="SAM" id="Phobius"/>
    </source>
</evidence>
<evidence type="ECO:0000256" key="7">
    <source>
        <dbReference type="ARBA" id="ARBA00022989"/>
    </source>
</evidence>
<keyword evidence="8 16" id="KW-0472">Membrane</keyword>
<keyword evidence="2" id="KW-0328">Glycosyltransferase</keyword>
<feature type="transmembrane region" description="Helical" evidence="16">
    <location>
        <begin position="167"/>
        <end position="183"/>
    </location>
</feature>
<dbReference type="Proteomes" id="UP000176988">
    <property type="component" value="Unassembled WGS sequence"/>
</dbReference>
<keyword evidence="6" id="KW-0573">Peptidoglycan synthesis</keyword>
<evidence type="ECO:0000256" key="12">
    <source>
        <dbReference type="ARBA" id="ARBA00041185"/>
    </source>
</evidence>
<dbReference type="InterPro" id="IPR018365">
    <property type="entry name" value="Cell_cycle_FtsW-rel_CS"/>
</dbReference>
<evidence type="ECO:0000313" key="18">
    <source>
        <dbReference type="Proteomes" id="UP000176988"/>
    </source>
</evidence>
<gene>
    <name evidence="17" type="ORF">A2480_01095</name>
</gene>
<feature type="transmembrane region" description="Helical" evidence="16">
    <location>
        <begin position="226"/>
        <end position="247"/>
    </location>
</feature>
<dbReference type="GO" id="GO:0008360">
    <property type="term" value="P:regulation of cell shape"/>
    <property type="evidence" value="ECO:0007669"/>
    <property type="project" value="UniProtKB-KW"/>
</dbReference>
<evidence type="ECO:0000313" key="17">
    <source>
        <dbReference type="EMBL" id="OGM00781.1"/>
    </source>
</evidence>
<evidence type="ECO:0000256" key="14">
    <source>
        <dbReference type="ARBA" id="ARBA00044770"/>
    </source>
</evidence>
<comment type="catalytic activity">
    <reaction evidence="15">
        <text>[GlcNAc-(1-&gt;4)-Mur2Ac(oyl-L-Ala-gamma-D-Glu-L-Lys-D-Ala-D-Ala)](n)-di-trans,octa-cis-undecaprenyl diphosphate + beta-D-GlcNAc-(1-&gt;4)-Mur2Ac(oyl-L-Ala-gamma-D-Glu-L-Lys-D-Ala-D-Ala)-di-trans,octa-cis-undecaprenyl diphosphate = [GlcNAc-(1-&gt;4)-Mur2Ac(oyl-L-Ala-gamma-D-Glu-L-Lys-D-Ala-D-Ala)](n+1)-di-trans,octa-cis-undecaprenyl diphosphate + di-trans,octa-cis-undecaprenyl diphosphate + H(+)</text>
        <dbReference type="Rhea" id="RHEA:23708"/>
        <dbReference type="Rhea" id="RHEA-COMP:9602"/>
        <dbReference type="Rhea" id="RHEA-COMP:9603"/>
        <dbReference type="ChEBI" id="CHEBI:15378"/>
        <dbReference type="ChEBI" id="CHEBI:58405"/>
        <dbReference type="ChEBI" id="CHEBI:60033"/>
        <dbReference type="ChEBI" id="CHEBI:78435"/>
        <dbReference type="EC" id="2.4.99.28"/>
    </reaction>
</comment>
<evidence type="ECO:0000256" key="2">
    <source>
        <dbReference type="ARBA" id="ARBA00022676"/>
    </source>
</evidence>
<dbReference type="STRING" id="1802424.A2480_01095"/>
<comment type="caution">
    <text evidence="17">The sequence shown here is derived from an EMBL/GenBank/DDBJ whole genome shotgun (WGS) entry which is preliminary data.</text>
</comment>
<dbReference type="GO" id="GO:0032153">
    <property type="term" value="C:cell division site"/>
    <property type="evidence" value="ECO:0007669"/>
    <property type="project" value="TreeGrafter"/>
</dbReference>
<keyword evidence="5" id="KW-0133">Cell shape</keyword>
<dbReference type="AlphaFoldDB" id="A0A1F7WD81"/>
<comment type="subcellular location">
    <subcellularLocation>
        <location evidence="1">Membrane</location>
        <topology evidence="1">Multi-pass membrane protein</topology>
    </subcellularLocation>
</comment>
<feature type="transmembrane region" description="Helical" evidence="16">
    <location>
        <begin position="339"/>
        <end position="360"/>
    </location>
</feature>
<name>A0A1F7WD81_9BACT</name>
<dbReference type="PANTHER" id="PTHR30474:SF2">
    <property type="entry name" value="PEPTIDOGLYCAN GLYCOSYLTRANSFERASE FTSW-RELATED"/>
    <property type="match status" value="1"/>
</dbReference>
<dbReference type="GO" id="GO:0051301">
    <property type="term" value="P:cell division"/>
    <property type="evidence" value="ECO:0007669"/>
    <property type="project" value="InterPro"/>
</dbReference>
<feature type="transmembrane region" description="Helical" evidence="16">
    <location>
        <begin position="189"/>
        <end position="205"/>
    </location>
</feature>
<dbReference type="EMBL" id="MGFG01000024">
    <property type="protein sequence ID" value="OGM00781.1"/>
    <property type="molecule type" value="Genomic_DNA"/>
</dbReference>
<dbReference type="InterPro" id="IPR001182">
    <property type="entry name" value="FtsW/RodA"/>
</dbReference>
<dbReference type="Pfam" id="PF01098">
    <property type="entry name" value="FTSW_RODA_SPOVE"/>
    <property type="match status" value="1"/>
</dbReference>
<dbReference type="GO" id="GO:0005886">
    <property type="term" value="C:plasma membrane"/>
    <property type="evidence" value="ECO:0007669"/>
    <property type="project" value="TreeGrafter"/>
</dbReference>